<keyword evidence="3" id="KW-1185">Reference proteome</keyword>
<keyword evidence="1" id="KW-0732">Signal</keyword>
<accession>A0ABR8JV04</accession>
<protein>
    <submittedName>
        <fullName evidence="2">Uncharacterized protein</fullName>
    </submittedName>
</protein>
<sequence>MKITTRALLLAALTVTATGFAACSKNETAPADPAPYSELKNYVMRPDGGGFVRTYNSPGIQSAAALGSKVLTLDFVASTANLHLEINRTQLKLRDSPLRGADWVGTYAWRCLDHPTDPVFVRYEFNSEGVTSAFPFSETTPQLTGNVTITAYDAKRHLISGQFVVEAPNQLNPLPFVVARFPLITMQVSGKFDNLKVVM</sequence>
<dbReference type="EMBL" id="JACXAC010000005">
    <property type="protein sequence ID" value="MBD2723668.1"/>
    <property type="molecule type" value="Genomic_DNA"/>
</dbReference>
<comment type="caution">
    <text evidence="2">The sequence shown here is derived from an EMBL/GenBank/DDBJ whole genome shotgun (WGS) entry which is preliminary data.</text>
</comment>
<dbReference type="PROSITE" id="PS51257">
    <property type="entry name" value="PROKAR_LIPOPROTEIN"/>
    <property type="match status" value="1"/>
</dbReference>
<feature type="signal peptide" evidence="1">
    <location>
        <begin position="1"/>
        <end position="21"/>
    </location>
</feature>
<dbReference type="Proteomes" id="UP000606003">
    <property type="component" value="Unassembled WGS sequence"/>
</dbReference>
<reference evidence="2 3" key="1">
    <citation type="submission" date="2020-09" db="EMBL/GenBank/DDBJ databases">
        <authorList>
            <person name="Kim M.K."/>
        </authorList>
    </citation>
    <scope>NUCLEOTIDE SEQUENCE [LARGE SCALE GENOMIC DNA]</scope>
    <source>
        <strain evidence="2 3">BT189</strain>
    </source>
</reference>
<gene>
    <name evidence="2" type="ORF">IC234_16190</name>
</gene>
<organism evidence="2 3">
    <name type="scientific">Hymenobacter armeniacus</name>
    <dbReference type="NCBI Taxonomy" id="2771358"/>
    <lineage>
        <taxon>Bacteria</taxon>
        <taxon>Pseudomonadati</taxon>
        <taxon>Bacteroidota</taxon>
        <taxon>Cytophagia</taxon>
        <taxon>Cytophagales</taxon>
        <taxon>Hymenobacteraceae</taxon>
        <taxon>Hymenobacter</taxon>
    </lineage>
</organism>
<evidence type="ECO:0000313" key="3">
    <source>
        <dbReference type="Proteomes" id="UP000606003"/>
    </source>
</evidence>
<proteinExistence type="predicted"/>
<evidence type="ECO:0000313" key="2">
    <source>
        <dbReference type="EMBL" id="MBD2723668.1"/>
    </source>
</evidence>
<feature type="chain" id="PRO_5046307808" evidence="1">
    <location>
        <begin position="22"/>
        <end position="199"/>
    </location>
</feature>
<evidence type="ECO:0000256" key="1">
    <source>
        <dbReference type="SAM" id="SignalP"/>
    </source>
</evidence>
<name>A0ABR8JV04_9BACT</name>